<reference evidence="6 7" key="1">
    <citation type="submission" date="2024-09" db="EMBL/GenBank/DDBJ databases">
        <authorList>
            <person name="Sun Q."/>
            <person name="Mori K."/>
        </authorList>
    </citation>
    <scope>NUCLEOTIDE SEQUENCE [LARGE SCALE GENOMIC DNA]</scope>
    <source>
        <strain evidence="6 7">TBRC 4938</strain>
    </source>
</reference>
<feature type="chain" id="PRO_5045061310" evidence="4">
    <location>
        <begin position="20"/>
        <end position="318"/>
    </location>
</feature>
<dbReference type="Gene3D" id="1.10.10.60">
    <property type="entry name" value="Homeodomain-like"/>
    <property type="match status" value="1"/>
</dbReference>
<evidence type="ECO:0000256" key="2">
    <source>
        <dbReference type="ARBA" id="ARBA00023125"/>
    </source>
</evidence>
<gene>
    <name evidence="6" type="ORF">ACFFP0_16845</name>
</gene>
<name>A0ABV6AIV6_9HYPH</name>
<dbReference type="EMBL" id="JBHMAA010000018">
    <property type="protein sequence ID" value="MFB9950525.1"/>
    <property type="molecule type" value="Genomic_DNA"/>
</dbReference>
<evidence type="ECO:0000313" key="6">
    <source>
        <dbReference type="EMBL" id="MFB9950525.1"/>
    </source>
</evidence>
<sequence length="318" mass="34636">MKIGFILIPGYALMSLASAVEPLRAANHLAGKTLYPCSFHSAAGGFVASTSGGGFDTAPLSRAHEEGLDIAFVVAGGNPMLYEDPVLLRGLRALTQRGVRLGGISGGSAVLAKAGLMAGRRFTVHWAHIDSLMEFAPDLLIERALYVIDRDRYTCAGGVAAMDMMGALIAREHSVAFAREVSDWFIHPRLRTADEPQQARAGQRFNLHHPMLEAAVELMTSHLADPLSPDQLAALTRMSARQLHRLFASQFGVSMMVFYRDLRLAKADELLQQSSLSLLEIAMLTGFSSAAHFTRCFTEKYGLPPSRKRRALTAGLRR</sequence>
<dbReference type="PRINTS" id="PR00032">
    <property type="entry name" value="HTHARAC"/>
</dbReference>
<dbReference type="InterPro" id="IPR018060">
    <property type="entry name" value="HTH_AraC"/>
</dbReference>
<dbReference type="InterPro" id="IPR009057">
    <property type="entry name" value="Homeodomain-like_sf"/>
</dbReference>
<dbReference type="InterPro" id="IPR029062">
    <property type="entry name" value="Class_I_gatase-like"/>
</dbReference>
<dbReference type="Gene3D" id="3.40.50.880">
    <property type="match status" value="1"/>
</dbReference>
<keyword evidence="4" id="KW-0732">Signal</keyword>
<protein>
    <submittedName>
        <fullName evidence="6">GlxA family transcriptional regulator</fullName>
    </submittedName>
</protein>
<evidence type="ECO:0000256" key="3">
    <source>
        <dbReference type="ARBA" id="ARBA00023163"/>
    </source>
</evidence>
<dbReference type="SUPFAM" id="SSF52317">
    <property type="entry name" value="Class I glutamine amidotransferase-like"/>
    <property type="match status" value="1"/>
</dbReference>
<evidence type="ECO:0000259" key="5">
    <source>
        <dbReference type="PROSITE" id="PS01124"/>
    </source>
</evidence>
<dbReference type="InterPro" id="IPR002818">
    <property type="entry name" value="DJ-1/PfpI"/>
</dbReference>
<dbReference type="InterPro" id="IPR020449">
    <property type="entry name" value="Tscrpt_reg_AraC-type_HTH"/>
</dbReference>
<evidence type="ECO:0000313" key="7">
    <source>
        <dbReference type="Proteomes" id="UP001589692"/>
    </source>
</evidence>
<organism evidence="6 7">
    <name type="scientific">Rhizobium puerariae</name>
    <dbReference type="NCBI Taxonomy" id="1585791"/>
    <lineage>
        <taxon>Bacteria</taxon>
        <taxon>Pseudomonadati</taxon>
        <taxon>Pseudomonadota</taxon>
        <taxon>Alphaproteobacteria</taxon>
        <taxon>Hyphomicrobiales</taxon>
        <taxon>Rhizobiaceae</taxon>
        <taxon>Rhizobium/Agrobacterium group</taxon>
        <taxon>Rhizobium</taxon>
    </lineage>
</organism>
<comment type="caution">
    <text evidence="6">The sequence shown here is derived from an EMBL/GenBank/DDBJ whole genome shotgun (WGS) entry which is preliminary data.</text>
</comment>
<evidence type="ECO:0000256" key="1">
    <source>
        <dbReference type="ARBA" id="ARBA00023015"/>
    </source>
</evidence>
<keyword evidence="2" id="KW-0238">DNA-binding</keyword>
<keyword evidence="1" id="KW-0805">Transcription regulation</keyword>
<dbReference type="Pfam" id="PF01965">
    <property type="entry name" value="DJ-1_PfpI"/>
    <property type="match status" value="1"/>
</dbReference>
<dbReference type="InterPro" id="IPR052158">
    <property type="entry name" value="INH-QAR"/>
</dbReference>
<dbReference type="CDD" id="cd03136">
    <property type="entry name" value="GATase1_AraC_ArgR_like"/>
    <property type="match status" value="1"/>
</dbReference>
<dbReference type="Proteomes" id="UP001589692">
    <property type="component" value="Unassembled WGS sequence"/>
</dbReference>
<proteinExistence type="predicted"/>
<dbReference type="SMART" id="SM00342">
    <property type="entry name" value="HTH_ARAC"/>
    <property type="match status" value="1"/>
</dbReference>
<keyword evidence="7" id="KW-1185">Reference proteome</keyword>
<feature type="domain" description="HTH araC/xylS-type" evidence="5">
    <location>
        <begin position="213"/>
        <end position="311"/>
    </location>
</feature>
<evidence type="ECO:0000256" key="4">
    <source>
        <dbReference type="SAM" id="SignalP"/>
    </source>
</evidence>
<dbReference type="PANTHER" id="PTHR43130">
    <property type="entry name" value="ARAC-FAMILY TRANSCRIPTIONAL REGULATOR"/>
    <property type="match status" value="1"/>
</dbReference>
<dbReference type="RefSeq" id="WP_377263045.1">
    <property type="nucleotide sequence ID" value="NZ_JBHMAA010000018.1"/>
</dbReference>
<keyword evidence="3" id="KW-0804">Transcription</keyword>
<accession>A0ABV6AIV6</accession>
<feature type="signal peptide" evidence="4">
    <location>
        <begin position="1"/>
        <end position="19"/>
    </location>
</feature>
<dbReference type="Pfam" id="PF12833">
    <property type="entry name" value="HTH_18"/>
    <property type="match status" value="1"/>
</dbReference>
<dbReference type="SUPFAM" id="SSF46689">
    <property type="entry name" value="Homeodomain-like"/>
    <property type="match status" value="2"/>
</dbReference>
<dbReference type="PANTHER" id="PTHR43130:SF3">
    <property type="entry name" value="HTH-TYPE TRANSCRIPTIONAL REGULATOR RV1931C"/>
    <property type="match status" value="1"/>
</dbReference>
<dbReference type="PROSITE" id="PS01124">
    <property type="entry name" value="HTH_ARAC_FAMILY_2"/>
    <property type="match status" value="1"/>
</dbReference>